<feature type="compositionally biased region" description="Polar residues" evidence="10">
    <location>
        <begin position="1"/>
        <end position="10"/>
    </location>
</feature>
<gene>
    <name evidence="12" type="ORF">LODBEIA_P13120</name>
</gene>
<dbReference type="EMBL" id="OZ022406">
    <property type="protein sequence ID" value="CAK9436790.1"/>
    <property type="molecule type" value="Genomic_DNA"/>
</dbReference>
<dbReference type="GeneID" id="92206508"/>
<comment type="function">
    <text evidence="9">Exoribonuclease involved in ribosome biosynthesis. Involved in the processing of ITS1, the internal transcribed spacer localized between the 18S and 5.8S rRNAs.</text>
</comment>
<evidence type="ECO:0000256" key="4">
    <source>
        <dbReference type="ARBA" id="ARBA00022552"/>
    </source>
</evidence>
<feature type="compositionally biased region" description="Basic and acidic residues" evidence="10">
    <location>
        <begin position="20"/>
        <end position="36"/>
    </location>
</feature>
<evidence type="ECO:0000256" key="9">
    <source>
        <dbReference type="ARBA" id="ARBA00025599"/>
    </source>
</evidence>
<dbReference type="InterPro" id="IPR013520">
    <property type="entry name" value="Ribonucl_H"/>
</dbReference>
<evidence type="ECO:0000256" key="10">
    <source>
        <dbReference type="SAM" id="MobiDB-lite"/>
    </source>
</evidence>
<keyword evidence="7" id="KW-0269">Exonuclease</keyword>
<comment type="similarity">
    <text evidence="2">Belongs to the REXO4 family.</text>
</comment>
<evidence type="ECO:0000259" key="11">
    <source>
        <dbReference type="SMART" id="SM00479"/>
    </source>
</evidence>
<evidence type="ECO:0000256" key="3">
    <source>
        <dbReference type="ARBA" id="ARBA00016937"/>
    </source>
</evidence>
<evidence type="ECO:0000256" key="7">
    <source>
        <dbReference type="ARBA" id="ARBA00022839"/>
    </source>
</evidence>
<dbReference type="PANTHER" id="PTHR12801:SF45">
    <property type="entry name" value="RNA EXONUCLEASE 4"/>
    <property type="match status" value="1"/>
</dbReference>
<evidence type="ECO:0000313" key="12">
    <source>
        <dbReference type="EMBL" id="CAK9436790.1"/>
    </source>
</evidence>
<dbReference type="SMART" id="SM00479">
    <property type="entry name" value="EXOIII"/>
    <property type="match status" value="1"/>
</dbReference>
<dbReference type="CDD" id="cd06144">
    <property type="entry name" value="REX4_like"/>
    <property type="match status" value="1"/>
</dbReference>
<dbReference type="Gene3D" id="3.30.420.10">
    <property type="entry name" value="Ribonuclease H-like superfamily/Ribonuclease H"/>
    <property type="match status" value="1"/>
</dbReference>
<keyword evidence="6" id="KW-0378">Hydrolase</keyword>
<accession>A0ABP0ZFZ0</accession>
<name>A0ABP0ZFZ0_9ASCO</name>
<evidence type="ECO:0000313" key="13">
    <source>
        <dbReference type="Proteomes" id="UP001497383"/>
    </source>
</evidence>
<dbReference type="Proteomes" id="UP001497383">
    <property type="component" value="Chromosome 2"/>
</dbReference>
<comment type="subcellular location">
    <subcellularLocation>
        <location evidence="1">Nucleus</location>
    </subcellularLocation>
</comment>
<proteinExistence type="inferred from homology"/>
<keyword evidence="13" id="KW-1185">Reference proteome</keyword>
<evidence type="ECO:0000256" key="5">
    <source>
        <dbReference type="ARBA" id="ARBA00022722"/>
    </source>
</evidence>
<dbReference type="Pfam" id="PF00929">
    <property type="entry name" value="RNase_T"/>
    <property type="match status" value="1"/>
</dbReference>
<dbReference type="InterPro" id="IPR012337">
    <property type="entry name" value="RNaseH-like_sf"/>
</dbReference>
<dbReference type="PANTHER" id="PTHR12801">
    <property type="entry name" value="RNA EXONUCLEASE REXO1 / RECO3 FAMILY MEMBER-RELATED"/>
    <property type="match status" value="1"/>
</dbReference>
<dbReference type="SUPFAM" id="SSF53098">
    <property type="entry name" value="Ribonuclease H-like"/>
    <property type="match status" value="1"/>
</dbReference>
<sequence length="272" mass="30822">MNNYSSNWKKLSSKIGKKSPSTEKKTKNEKNLIRKRIDQHKAQLIEKVSRSSNNNDDDTGTSVSVLEYTLWTKEDNDPISKHDLIRNAAKPRVLRKSPDCRRAKAGKYIAMDCEFVGVGPQGATSVLARVTIVNFYGHVLLDEYVRPTERVTDFRSWVSGVHPWHLKNAMSFAEAQEKASSLMKGRIVVGHALSNDLDKLKLSHPWSMVRDTSCVPEFRASVGGKKPSLKTLVRFYLGIGIQEAEHNPVEDARATMLLFRSRRKEIEKVTKE</sequence>
<keyword evidence="4" id="KW-0698">rRNA processing</keyword>
<evidence type="ECO:0000256" key="8">
    <source>
        <dbReference type="ARBA" id="ARBA00023242"/>
    </source>
</evidence>
<feature type="domain" description="Exonuclease" evidence="11">
    <location>
        <begin position="107"/>
        <end position="268"/>
    </location>
</feature>
<evidence type="ECO:0000256" key="1">
    <source>
        <dbReference type="ARBA" id="ARBA00004123"/>
    </source>
</evidence>
<reference evidence="12 13" key="1">
    <citation type="submission" date="2024-03" db="EMBL/GenBank/DDBJ databases">
        <authorList>
            <person name="Brejova B."/>
        </authorList>
    </citation>
    <scope>NUCLEOTIDE SEQUENCE [LARGE SCALE GENOMIC DNA]</scope>
    <source>
        <strain evidence="12 13">CBS 14171</strain>
    </source>
</reference>
<keyword evidence="8" id="KW-0539">Nucleus</keyword>
<evidence type="ECO:0000256" key="6">
    <source>
        <dbReference type="ARBA" id="ARBA00022801"/>
    </source>
</evidence>
<protein>
    <recommendedName>
        <fullName evidence="3">RNA exonuclease 4</fullName>
    </recommendedName>
</protein>
<evidence type="ECO:0000256" key="2">
    <source>
        <dbReference type="ARBA" id="ARBA00010489"/>
    </source>
</evidence>
<dbReference type="InterPro" id="IPR036397">
    <property type="entry name" value="RNaseH_sf"/>
</dbReference>
<feature type="region of interest" description="Disordered" evidence="10">
    <location>
        <begin position="1"/>
        <end position="36"/>
    </location>
</feature>
<keyword evidence="5" id="KW-0540">Nuclease</keyword>
<organism evidence="12 13">
    <name type="scientific">Lodderomyces beijingensis</name>
    <dbReference type="NCBI Taxonomy" id="1775926"/>
    <lineage>
        <taxon>Eukaryota</taxon>
        <taxon>Fungi</taxon>
        <taxon>Dikarya</taxon>
        <taxon>Ascomycota</taxon>
        <taxon>Saccharomycotina</taxon>
        <taxon>Pichiomycetes</taxon>
        <taxon>Debaryomycetaceae</taxon>
        <taxon>Candida/Lodderomyces clade</taxon>
        <taxon>Lodderomyces</taxon>
    </lineage>
</organism>
<dbReference type="InterPro" id="IPR047021">
    <property type="entry name" value="REXO1/3/4-like"/>
</dbReference>
<dbReference type="InterPro" id="IPR037431">
    <property type="entry name" value="REX4_DEDDh_dom"/>
</dbReference>
<dbReference type="RefSeq" id="XP_066828250.1">
    <property type="nucleotide sequence ID" value="XM_066971187.1"/>
</dbReference>